<dbReference type="AlphaFoldDB" id="A0A1S9REZ3"/>
<dbReference type="EMBL" id="LJBN01000186">
    <property type="protein sequence ID" value="OOQ84047.1"/>
    <property type="molecule type" value="Genomic_DNA"/>
</dbReference>
<keyword evidence="4" id="KW-0964">Secreted</keyword>
<evidence type="ECO:0000313" key="13">
    <source>
        <dbReference type="Proteomes" id="UP000190744"/>
    </source>
</evidence>
<evidence type="ECO:0000256" key="10">
    <source>
        <dbReference type="SAM" id="SignalP"/>
    </source>
</evidence>
<accession>A0A1S9REZ3</accession>
<feature type="disulfide bond" evidence="9">
    <location>
        <begin position="54"/>
        <end position="87"/>
    </location>
</feature>
<keyword evidence="5" id="KW-0472">Membrane</keyword>
<comment type="caution">
    <text evidence="9">Lacks conserved residue(s) required for the propagation of feature annotation.</text>
</comment>
<sequence>MKPSILAPLAVLFTVAMAGTPDNPENMTPCLLKCNQQAAEEVGCGTYLNTDCTCASDPFVLALNTCLSARCDATDVKMSKDLHVKICHGTPV</sequence>
<dbReference type="Proteomes" id="UP000190744">
    <property type="component" value="Unassembled WGS sequence"/>
</dbReference>
<evidence type="ECO:0000256" key="4">
    <source>
        <dbReference type="ARBA" id="ARBA00022525"/>
    </source>
</evidence>
<reference evidence="13" key="1">
    <citation type="submission" date="2015-09" db="EMBL/GenBank/DDBJ databases">
        <authorList>
            <person name="Fill T.P."/>
            <person name="Baretta J.F."/>
            <person name="de Almeida L.G."/>
            <person name="Rocha M."/>
            <person name="de Souza D.H."/>
            <person name="Malavazi I."/>
            <person name="Cerdeira L.T."/>
            <person name="Hong H."/>
            <person name="Samborskyy M."/>
            <person name="de Vasconcelos A.T."/>
            <person name="Leadlay P."/>
            <person name="Rodrigues-Filho E."/>
        </authorList>
    </citation>
    <scope>NUCLEOTIDE SEQUENCE [LARGE SCALE GENOMIC DNA]</scope>
    <source>
        <strain evidence="13">LaBioMMi 136</strain>
    </source>
</reference>
<dbReference type="InterPro" id="IPR008427">
    <property type="entry name" value="Extracellular_membr_CFEM_dom"/>
</dbReference>
<dbReference type="SMART" id="SM00747">
    <property type="entry name" value="CFEM"/>
    <property type="match status" value="1"/>
</dbReference>
<evidence type="ECO:0000256" key="8">
    <source>
        <dbReference type="ARBA" id="ARBA00023288"/>
    </source>
</evidence>
<comment type="subcellular location">
    <subcellularLocation>
        <location evidence="1">Membrane</location>
        <topology evidence="1">Lipid-anchor</topology>
        <topology evidence="1">GPI-anchor</topology>
    </subcellularLocation>
    <subcellularLocation>
        <location evidence="2">Secreted</location>
    </subcellularLocation>
</comment>
<proteinExistence type="inferred from homology"/>
<evidence type="ECO:0000256" key="2">
    <source>
        <dbReference type="ARBA" id="ARBA00004613"/>
    </source>
</evidence>
<evidence type="ECO:0000256" key="9">
    <source>
        <dbReference type="PROSITE-ProRule" id="PRU01356"/>
    </source>
</evidence>
<evidence type="ECO:0000256" key="6">
    <source>
        <dbReference type="ARBA" id="ARBA00022729"/>
    </source>
</evidence>
<keyword evidence="7 9" id="KW-1015">Disulfide bond</keyword>
<feature type="chain" id="PRO_5012933285" description="CFEM domain-containing protein" evidence="10">
    <location>
        <begin position="19"/>
        <end position="92"/>
    </location>
</feature>
<keyword evidence="8" id="KW-0449">Lipoprotein</keyword>
<gene>
    <name evidence="12" type="ORF">PEBR_32005</name>
</gene>
<keyword evidence="5" id="KW-0325">Glycoprotein</keyword>
<evidence type="ECO:0000256" key="7">
    <source>
        <dbReference type="ARBA" id="ARBA00023157"/>
    </source>
</evidence>
<name>A0A1S9REZ3_PENBI</name>
<evidence type="ECO:0000256" key="1">
    <source>
        <dbReference type="ARBA" id="ARBA00004589"/>
    </source>
</evidence>
<evidence type="ECO:0000256" key="3">
    <source>
        <dbReference type="ARBA" id="ARBA00010031"/>
    </source>
</evidence>
<evidence type="ECO:0000313" key="12">
    <source>
        <dbReference type="EMBL" id="OOQ84047.1"/>
    </source>
</evidence>
<protein>
    <recommendedName>
        <fullName evidence="11">CFEM domain-containing protein</fullName>
    </recommendedName>
</protein>
<evidence type="ECO:0000259" key="11">
    <source>
        <dbReference type="PROSITE" id="PS52012"/>
    </source>
</evidence>
<dbReference type="GO" id="GO:0005576">
    <property type="term" value="C:extracellular region"/>
    <property type="evidence" value="ECO:0007669"/>
    <property type="project" value="UniProtKB-SubCell"/>
</dbReference>
<evidence type="ECO:0000256" key="5">
    <source>
        <dbReference type="ARBA" id="ARBA00022622"/>
    </source>
</evidence>
<organism evidence="12 13">
    <name type="scientific">Penicillium brasilianum</name>
    <dbReference type="NCBI Taxonomy" id="104259"/>
    <lineage>
        <taxon>Eukaryota</taxon>
        <taxon>Fungi</taxon>
        <taxon>Dikarya</taxon>
        <taxon>Ascomycota</taxon>
        <taxon>Pezizomycotina</taxon>
        <taxon>Eurotiomycetes</taxon>
        <taxon>Eurotiomycetidae</taxon>
        <taxon>Eurotiales</taxon>
        <taxon>Aspergillaceae</taxon>
        <taxon>Penicillium</taxon>
    </lineage>
</organism>
<keyword evidence="6 10" id="KW-0732">Signal</keyword>
<dbReference type="GO" id="GO:0098552">
    <property type="term" value="C:side of membrane"/>
    <property type="evidence" value="ECO:0007669"/>
    <property type="project" value="UniProtKB-KW"/>
</dbReference>
<keyword evidence="5" id="KW-0336">GPI-anchor</keyword>
<dbReference type="Pfam" id="PF05730">
    <property type="entry name" value="CFEM"/>
    <property type="match status" value="1"/>
</dbReference>
<feature type="signal peptide" evidence="10">
    <location>
        <begin position="1"/>
        <end position="18"/>
    </location>
</feature>
<comment type="similarity">
    <text evidence="3">Belongs to the RBT5 family.</text>
</comment>
<comment type="caution">
    <text evidence="12">The sequence shown here is derived from an EMBL/GenBank/DDBJ whole genome shotgun (WGS) entry which is preliminary data.</text>
</comment>
<dbReference type="PROSITE" id="PS52012">
    <property type="entry name" value="CFEM"/>
    <property type="match status" value="1"/>
</dbReference>
<feature type="domain" description="CFEM" evidence="11">
    <location>
        <begin position="1"/>
        <end position="92"/>
    </location>
</feature>